<reference evidence="2 3" key="1">
    <citation type="submission" date="2021-05" db="EMBL/GenBank/DDBJ databases">
        <title>A Polyphasic approach of four new species of the genus Ohtaekwangia: Ohtaekwangia histidinii sp. nov., Ohtaekwangia cretensis sp. nov., Ohtaekwangia indiensis sp. nov., Ohtaekwangia reichenbachii sp. nov. from diverse environment.</title>
        <authorList>
            <person name="Octaviana S."/>
        </authorList>
    </citation>
    <scope>NUCLEOTIDE SEQUENCE [LARGE SCALE GENOMIC DNA]</scope>
    <source>
        <strain evidence="2 3">PWU4</strain>
    </source>
</reference>
<evidence type="ECO:0000313" key="2">
    <source>
        <dbReference type="EMBL" id="MBT1696256.1"/>
    </source>
</evidence>
<keyword evidence="3" id="KW-1185">Reference proteome</keyword>
<name>A0AAP2DH34_9BACT</name>
<feature type="signal peptide" evidence="1">
    <location>
        <begin position="1"/>
        <end position="18"/>
    </location>
</feature>
<protein>
    <recommendedName>
        <fullName evidence="4">Transporter</fullName>
    </recommendedName>
</protein>
<sequence>MRRFVLFLCLGISSAGFAQTINDGIMMPKKTICTGVMYTHDRWTEYWEGELKRENGNIGDLTTQSIMWVGTYGLTDKINIIAMLPYVKTEASQGTLSGLEGIQDLSLAVKYNFFKQSAGPGTLKTFGVLGFSTPLTDYTPDFYPLSLGSATQNISWRLTTNYTFGMGIYINASAAYTWRSNTELDRPSYFTKGQLYNTNEVEMPNVFDYVVSVGYRKGPLQADLNYTQQNTLGGGDIRRQDMPFVSNRMNFSKAGAYVLYYVPGTHGLAVRGGYSLTVDGRNVGKSSTLTGGLLYTINFSKNP</sequence>
<gene>
    <name evidence="2" type="ORF">KK083_05180</name>
</gene>
<dbReference type="EMBL" id="JAHESF010000004">
    <property type="protein sequence ID" value="MBT1696256.1"/>
    <property type="molecule type" value="Genomic_DNA"/>
</dbReference>
<proteinExistence type="predicted"/>
<dbReference type="RefSeq" id="WP_254161401.1">
    <property type="nucleotide sequence ID" value="NZ_JAHESF010000004.1"/>
</dbReference>
<keyword evidence="1" id="KW-0732">Signal</keyword>
<evidence type="ECO:0008006" key="4">
    <source>
        <dbReference type="Google" id="ProtNLM"/>
    </source>
</evidence>
<accession>A0AAP2DH34</accession>
<comment type="caution">
    <text evidence="2">The sequence shown here is derived from an EMBL/GenBank/DDBJ whole genome shotgun (WGS) entry which is preliminary data.</text>
</comment>
<feature type="chain" id="PRO_5043053478" description="Transporter" evidence="1">
    <location>
        <begin position="19"/>
        <end position="303"/>
    </location>
</feature>
<dbReference type="AlphaFoldDB" id="A0AAP2DH34"/>
<evidence type="ECO:0000313" key="3">
    <source>
        <dbReference type="Proteomes" id="UP001319200"/>
    </source>
</evidence>
<dbReference type="Proteomes" id="UP001319200">
    <property type="component" value="Unassembled WGS sequence"/>
</dbReference>
<evidence type="ECO:0000256" key="1">
    <source>
        <dbReference type="SAM" id="SignalP"/>
    </source>
</evidence>
<organism evidence="2 3">
    <name type="scientific">Chryseosolibacter histidini</name>
    <dbReference type="NCBI Taxonomy" id="2782349"/>
    <lineage>
        <taxon>Bacteria</taxon>
        <taxon>Pseudomonadati</taxon>
        <taxon>Bacteroidota</taxon>
        <taxon>Cytophagia</taxon>
        <taxon>Cytophagales</taxon>
        <taxon>Chryseotaleaceae</taxon>
        <taxon>Chryseosolibacter</taxon>
    </lineage>
</organism>